<gene>
    <name evidence="1" type="ORF">AVEN_134629_1</name>
</gene>
<comment type="caution">
    <text evidence="1">The sequence shown here is derived from an EMBL/GenBank/DDBJ whole genome shotgun (WGS) entry which is preliminary data.</text>
</comment>
<evidence type="ECO:0000313" key="1">
    <source>
        <dbReference type="EMBL" id="GBO14836.1"/>
    </source>
</evidence>
<evidence type="ECO:0000313" key="2">
    <source>
        <dbReference type="Proteomes" id="UP000499080"/>
    </source>
</evidence>
<dbReference type="Proteomes" id="UP000499080">
    <property type="component" value="Unassembled WGS sequence"/>
</dbReference>
<protein>
    <submittedName>
        <fullName evidence="1">Uncharacterized protein</fullName>
    </submittedName>
</protein>
<organism evidence="1 2">
    <name type="scientific">Araneus ventricosus</name>
    <name type="common">Orbweaver spider</name>
    <name type="synonym">Epeira ventricosa</name>
    <dbReference type="NCBI Taxonomy" id="182803"/>
    <lineage>
        <taxon>Eukaryota</taxon>
        <taxon>Metazoa</taxon>
        <taxon>Ecdysozoa</taxon>
        <taxon>Arthropoda</taxon>
        <taxon>Chelicerata</taxon>
        <taxon>Arachnida</taxon>
        <taxon>Araneae</taxon>
        <taxon>Araneomorphae</taxon>
        <taxon>Entelegynae</taxon>
        <taxon>Araneoidea</taxon>
        <taxon>Araneidae</taxon>
        <taxon>Araneus</taxon>
    </lineage>
</organism>
<reference evidence="1 2" key="1">
    <citation type="journal article" date="2019" name="Sci. Rep.">
        <title>Orb-weaving spider Araneus ventricosus genome elucidates the spidroin gene catalogue.</title>
        <authorList>
            <person name="Kono N."/>
            <person name="Nakamura H."/>
            <person name="Ohtoshi R."/>
            <person name="Moran D.A.P."/>
            <person name="Shinohara A."/>
            <person name="Yoshida Y."/>
            <person name="Fujiwara M."/>
            <person name="Mori M."/>
            <person name="Tomita M."/>
            <person name="Arakawa K."/>
        </authorList>
    </citation>
    <scope>NUCLEOTIDE SEQUENCE [LARGE SCALE GENOMIC DNA]</scope>
</reference>
<proteinExistence type="predicted"/>
<sequence>MAQMEECCTDLNCEAPGYSTRTHKIKKSSRSTILVPSTVALFRSGIPAVAGNIVSAPCNSAAPGEMGPFLSHKPVFTPQSHSSRRAMHLPLSVCVHLRSNGGGAEFSNKTSDTHLGKGLASLLSTVSASESGSTRSPFRGKFVFSDPTTPEEVF</sequence>
<dbReference type="EMBL" id="BGPR01038938">
    <property type="protein sequence ID" value="GBO14836.1"/>
    <property type="molecule type" value="Genomic_DNA"/>
</dbReference>
<keyword evidence="2" id="KW-1185">Reference proteome</keyword>
<dbReference type="AlphaFoldDB" id="A0A4Y2UT11"/>
<accession>A0A4Y2UT11</accession>
<name>A0A4Y2UT11_ARAVE</name>